<gene>
    <name evidence="1" type="ORF">Q5722_14425</name>
</gene>
<evidence type="ECO:0008006" key="3">
    <source>
        <dbReference type="Google" id="ProtNLM"/>
    </source>
</evidence>
<dbReference type="Proteomes" id="UP001233314">
    <property type="component" value="Unassembled WGS sequence"/>
</dbReference>
<evidence type="ECO:0000313" key="1">
    <source>
        <dbReference type="EMBL" id="MDO7869566.1"/>
    </source>
</evidence>
<organism evidence="1 2">
    <name type="scientific">Nocardioides jiangxiensis</name>
    <dbReference type="NCBI Taxonomy" id="3064524"/>
    <lineage>
        <taxon>Bacteria</taxon>
        <taxon>Bacillati</taxon>
        <taxon>Actinomycetota</taxon>
        <taxon>Actinomycetes</taxon>
        <taxon>Propionibacteriales</taxon>
        <taxon>Nocardioidaceae</taxon>
        <taxon>Nocardioides</taxon>
    </lineage>
</organism>
<sequence length="53" mass="5661">MDFAPARQWMFLLAGSGQTEVLRAGDAILVEDTTGPGHATEVFEDALIATVQI</sequence>
<protein>
    <recommendedName>
        <fullName evidence="3">Quercetin 2,3-dioxygenase C-terminal cupin domain-containing protein</fullName>
    </recommendedName>
</protein>
<accession>A0ABT9B8F8</accession>
<keyword evidence="2" id="KW-1185">Reference proteome</keyword>
<reference evidence="1 2" key="1">
    <citation type="submission" date="2023-07" db="EMBL/GenBank/DDBJ databases">
        <title>Nocardioides sp. nov WY-20 isolated from soil.</title>
        <authorList>
            <person name="Liu B."/>
            <person name="Wan Y."/>
        </authorList>
    </citation>
    <scope>NUCLEOTIDE SEQUENCE [LARGE SCALE GENOMIC DNA]</scope>
    <source>
        <strain evidence="1 2">WY-20</strain>
    </source>
</reference>
<dbReference type="EMBL" id="JAUQTA010000002">
    <property type="protein sequence ID" value="MDO7869566.1"/>
    <property type="molecule type" value="Genomic_DNA"/>
</dbReference>
<name>A0ABT9B8F8_9ACTN</name>
<comment type="caution">
    <text evidence="1">The sequence shown here is derived from an EMBL/GenBank/DDBJ whole genome shotgun (WGS) entry which is preliminary data.</text>
</comment>
<dbReference type="RefSeq" id="WP_305028960.1">
    <property type="nucleotide sequence ID" value="NZ_JAUQTA010000002.1"/>
</dbReference>
<evidence type="ECO:0000313" key="2">
    <source>
        <dbReference type="Proteomes" id="UP001233314"/>
    </source>
</evidence>
<proteinExistence type="predicted"/>